<dbReference type="PROSITE" id="PS51898">
    <property type="entry name" value="TYR_RECOMBINASE"/>
    <property type="match status" value="1"/>
</dbReference>
<evidence type="ECO:0000259" key="6">
    <source>
        <dbReference type="PROSITE" id="PS51898"/>
    </source>
</evidence>
<name>A0ABW4GZ68_9LACO</name>
<keyword evidence="9" id="KW-1185">Reference proteome</keyword>
<dbReference type="PROSITE" id="PS51900">
    <property type="entry name" value="CB"/>
    <property type="match status" value="1"/>
</dbReference>
<dbReference type="InterPro" id="IPR004107">
    <property type="entry name" value="Integrase_SAM-like_N"/>
</dbReference>
<evidence type="ECO:0000313" key="9">
    <source>
        <dbReference type="Proteomes" id="UP001597195"/>
    </source>
</evidence>
<evidence type="ECO:0000256" key="3">
    <source>
        <dbReference type="ARBA" id="ARBA00023125"/>
    </source>
</evidence>
<comment type="caution">
    <text evidence="8">The sequence shown here is derived from an EMBL/GenBank/DDBJ whole genome shotgun (WGS) entry which is preliminary data.</text>
</comment>
<evidence type="ECO:0000256" key="2">
    <source>
        <dbReference type="ARBA" id="ARBA00022908"/>
    </source>
</evidence>
<dbReference type="Pfam" id="PF00589">
    <property type="entry name" value="Phage_integrase"/>
    <property type="match status" value="1"/>
</dbReference>
<dbReference type="InterPro" id="IPR002104">
    <property type="entry name" value="Integrase_catalytic"/>
</dbReference>
<dbReference type="RefSeq" id="WP_125701816.1">
    <property type="nucleotide sequence ID" value="NZ_JBHTOM010000001.1"/>
</dbReference>
<gene>
    <name evidence="8" type="ORF">ACFQ5T_00325</name>
</gene>
<dbReference type="PANTHER" id="PTHR30349">
    <property type="entry name" value="PHAGE INTEGRASE-RELATED"/>
    <property type="match status" value="1"/>
</dbReference>
<keyword evidence="2" id="KW-0229">DNA integration</keyword>
<dbReference type="Pfam" id="PF14659">
    <property type="entry name" value="Phage_int_SAM_3"/>
    <property type="match status" value="1"/>
</dbReference>
<dbReference type="CDD" id="cd01189">
    <property type="entry name" value="INT_ICEBs1_C_like"/>
    <property type="match status" value="1"/>
</dbReference>
<dbReference type="InterPro" id="IPR050090">
    <property type="entry name" value="Tyrosine_recombinase_XerCD"/>
</dbReference>
<keyword evidence="4" id="KW-0233">DNA recombination</keyword>
<sequence length="378" mass="43603">MSINKRDNGKWEARVSYKDKTSKTGYRQKVKNFARKSEAREWEVSILDSMNKGTDVSKSNLTFSKYFADWINTYKTTGVRPHTHEIYVGNLNHVKAWFKDTKLPSISRADYQKFLNSFGKSHSLATSQKLHRQVHSAIRDAVAEGIIHRDFAYKAKITGSDPKPESEKVLTFDEYTVFRKYLIDNANYHRMTQEMMLFQLETGTRFEECAGLTWDNLDLNNGIVHITRQWDARAQNFTKTKGGGKADGDITIGTKYCQFLRDYRDQQNEWLSDHGIKNPLNLVFWSDHGTIVQNGTANTQLKIICSRLGIKEVTSHAMRHTHASILILQKVSLPYVQHRLRHQKLETTINTYVHFIEQANGISNSDTLAFLDKGFENK</sequence>
<evidence type="ECO:0000313" key="8">
    <source>
        <dbReference type="EMBL" id="MFD1548138.1"/>
    </source>
</evidence>
<feature type="domain" description="Tyr recombinase" evidence="6">
    <location>
        <begin position="165"/>
        <end position="365"/>
    </location>
</feature>
<dbReference type="EMBL" id="JBHTOM010000001">
    <property type="protein sequence ID" value="MFD1548138.1"/>
    <property type="molecule type" value="Genomic_DNA"/>
</dbReference>
<evidence type="ECO:0000256" key="1">
    <source>
        <dbReference type="ARBA" id="ARBA00008857"/>
    </source>
</evidence>
<dbReference type="InterPro" id="IPR013762">
    <property type="entry name" value="Integrase-like_cat_sf"/>
</dbReference>
<dbReference type="Gene3D" id="1.10.150.130">
    <property type="match status" value="1"/>
</dbReference>
<dbReference type="PANTHER" id="PTHR30349:SF64">
    <property type="entry name" value="PROPHAGE INTEGRASE INTD-RELATED"/>
    <property type="match status" value="1"/>
</dbReference>
<dbReference type="InterPro" id="IPR010998">
    <property type="entry name" value="Integrase_recombinase_N"/>
</dbReference>
<dbReference type="InterPro" id="IPR044068">
    <property type="entry name" value="CB"/>
</dbReference>
<organism evidence="8 9">
    <name type="scientific">Levilactobacillus fuyuanensis</name>
    <dbReference type="NCBI Taxonomy" id="2486022"/>
    <lineage>
        <taxon>Bacteria</taxon>
        <taxon>Bacillati</taxon>
        <taxon>Bacillota</taxon>
        <taxon>Bacilli</taxon>
        <taxon>Lactobacillales</taxon>
        <taxon>Lactobacillaceae</taxon>
        <taxon>Levilactobacillus</taxon>
    </lineage>
</organism>
<proteinExistence type="inferred from homology"/>
<evidence type="ECO:0000256" key="4">
    <source>
        <dbReference type="ARBA" id="ARBA00023172"/>
    </source>
</evidence>
<protein>
    <submittedName>
        <fullName evidence="8">Tyrosine-type recombinase/integrase</fullName>
    </submittedName>
</protein>
<accession>A0ABW4GZ68</accession>
<dbReference type="InterPro" id="IPR011010">
    <property type="entry name" value="DNA_brk_join_enz"/>
</dbReference>
<keyword evidence="3 5" id="KW-0238">DNA-binding</keyword>
<reference evidence="9" key="1">
    <citation type="journal article" date="2019" name="Int. J. Syst. Evol. Microbiol.">
        <title>The Global Catalogue of Microorganisms (GCM) 10K type strain sequencing project: providing services to taxonomists for standard genome sequencing and annotation.</title>
        <authorList>
            <consortium name="The Broad Institute Genomics Platform"/>
            <consortium name="The Broad Institute Genome Sequencing Center for Infectious Disease"/>
            <person name="Wu L."/>
            <person name="Ma J."/>
        </authorList>
    </citation>
    <scope>NUCLEOTIDE SEQUENCE [LARGE SCALE GENOMIC DNA]</scope>
    <source>
        <strain evidence="9">CCM 8906</strain>
    </source>
</reference>
<feature type="domain" description="Core-binding (CB)" evidence="7">
    <location>
        <begin position="61"/>
        <end position="142"/>
    </location>
</feature>
<comment type="similarity">
    <text evidence="1">Belongs to the 'phage' integrase family.</text>
</comment>
<evidence type="ECO:0000256" key="5">
    <source>
        <dbReference type="PROSITE-ProRule" id="PRU01248"/>
    </source>
</evidence>
<dbReference type="Proteomes" id="UP001597195">
    <property type="component" value="Unassembled WGS sequence"/>
</dbReference>
<evidence type="ECO:0000259" key="7">
    <source>
        <dbReference type="PROSITE" id="PS51900"/>
    </source>
</evidence>
<dbReference type="Gene3D" id="1.10.443.10">
    <property type="entry name" value="Intergrase catalytic core"/>
    <property type="match status" value="1"/>
</dbReference>
<dbReference type="SUPFAM" id="SSF56349">
    <property type="entry name" value="DNA breaking-rejoining enzymes"/>
    <property type="match status" value="1"/>
</dbReference>